<feature type="repeat" description="PPR" evidence="7">
    <location>
        <begin position="954"/>
        <end position="988"/>
    </location>
</feature>
<keyword evidence="3" id="KW-0677">Repeat</keyword>
<dbReference type="InterPro" id="IPR011990">
    <property type="entry name" value="TPR-like_helical_dom_sf"/>
</dbReference>
<dbReference type="Pfam" id="PF20431">
    <property type="entry name" value="E_motif"/>
    <property type="match status" value="1"/>
</dbReference>
<evidence type="ECO:0000256" key="5">
    <source>
        <dbReference type="ARBA" id="ARBA00022989"/>
    </source>
</evidence>
<feature type="transmembrane region" description="Helical" evidence="8">
    <location>
        <begin position="243"/>
        <end position="269"/>
    </location>
</feature>
<feature type="repeat" description="PPR" evidence="7">
    <location>
        <begin position="818"/>
        <end position="852"/>
    </location>
</feature>
<reference evidence="11 12" key="1">
    <citation type="submission" date="2021-07" db="EMBL/GenBank/DDBJ databases">
        <title>The Aristolochia fimbriata genome: insights into angiosperm evolution, floral development and chemical biosynthesis.</title>
        <authorList>
            <person name="Jiao Y."/>
        </authorList>
    </citation>
    <scope>NUCLEOTIDE SEQUENCE [LARGE SCALE GENOMIC DNA]</scope>
    <source>
        <strain evidence="11">IBCAS-2021</strain>
        <tissue evidence="11">Leaf</tissue>
    </source>
</reference>
<feature type="repeat" description="PPR" evidence="7">
    <location>
        <begin position="989"/>
        <end position="1023"/>
    </location>
</feature>
<sequence length="1470" mass="166159">MQGEGRKCSYSTDSKKEEAGAERGWQKAQEKPRCCQWGSGCGMWEQSLSDSLPRPKPEAGVGIRQTAKRKRKAIKECGKSTSRFRIPCQHRRVSESPPSDSGFESLDRSMGGASVRLFNRERTVHQILGGGAVADVLLWRQSNATVGILVSTLAAWLVFEKSGYTLVSLVSSVLLLLFVILFLWANAAAILGRPAPPLPSLQLSEDFMNEAATFIHSRVNALLAVSHDIALGKNPMLFLKVAAWLWLISIVGGWTDFLTLGYTSLVIILTVPTLYEKYEDPIDKYSVMALEKLGRLYARLDEKYLCKMQNWILEKWKLELFLPLSGCFLCNCCYGVKKYQSLDGDFYSDGGHDAPASPGIAANKALYVLVLFSNVISTVRDAVLTTGPSSQRTEKNTNFYVYEKFRVTTHSAAFSTKEINSPFYTADNGADFDFDFAFMEFTSFSCALSLPVRENLSAVARAERRMKLQELQSSAKLVIRYLSSCYQIYDVWQMQRASRCARRILSRPFHNFPCQQQSWEQDLHRFSQEGRLKDAIRVLQRSNPTHIHVHPETYLRLIRSCIKFKYFKEGREIHKHIIESGLQPDVALCNHIINLYSKCGDLRFARELFDKMGERNLYSWAAIIGACLNAGEFIQAFEFYERMIFADVIADRFLYPLLLKSCGKMQDSRRGRRIHANVMKSGFVWDVVVLNSLIDMYSKCECVVDAEKVFCEMEYRDSFTWTTMLVGYVQAGCGQDALDFFRRMMDIEVRPCSAIFAGILPVFSRSCCLDFAKQIHGLIVVSGFESDRFVGSGLVDMYTNCGGLGYGHLVFERVKERDIACWNAMIKGYSQRGLFDEAIKLLIQMHGNRVNPNKVTWECFMTAVVQSGSINNILGIIKRLESGGVRPNLTSISSLLKICESPDVVHYVKELEQYLVIEGYLSDKTMASLFLNFYLKFANFDAANDIFKCIGVKELGDWNSMISSYANSRQGDIALELFHSMREDGIEPDIVSWNSVMDGLVRSFDFEGAMGIFEEMKWSKQRPDSKSFEIILPVLANLTCLRTGKELHNMFFRHECKMNHYISTALMNMYGNCRDTDYAKKIFNSMYSKDIVAWNTLISVLAKNGFINEALKTFDNMEMEGQKANVITWTTLISVHVQNGQVDDSFKYFRQLQMHGLKPNSFTIASILPACAQSATLCHGKAIHGYSIRSLSIYNDMFIANSLMDMFIKCGSLAYAECIFGTLLQRDIITWNTMITGYIVHGKSDSSLALFNEMLGDGIVPDSITFVGVLSACSHSGLIDEGWKQFNTMSTVYGIVPSGKHYTCMVDMLGRAGQFETALNFIIQMPLQPTASLWGALLFAAKTHRNVEMAEYAAKHLLELQPNDPGNYVILSNIYASQKRWNDADRVRKMMLDHGVKQQHGCSWIEVRNQIHAFPVENPSHPDMEVINQILHDLAIAMWEEDAAVGNPRIVFKGDGRTGSMKYRSITCYA</sequence>
<feature type="repeat" description="PPR" evidence="7">
    <location>
        <begin position="1125"/>
        <end position="1159"/>
    </location>
</feature>
<evidence type="ECO:0000313" key="12">
    <source>
        <dbReference type="Proteomes" id="UP000825729"/>
    </source>
</evidence>
<organism evidence="11 12">
    <name type="scientific">Aristolochia fimbriata</name>
    <name type="common">White veined hardy Dutchman's pipe vine</name>
    <dbReference type="NCBI Taxonomy" id="158543"/>
    <lineage>
        <taxon>Eukaryota</taxon>
        <taxon>Viridiplantae</taxon>
        <taxon>Streptophyta</taxon>
        <taxon>Embryophyta</taxon>
        <taxon>Tracheophyta</taxon>
        <taxon>Spermatophyta</taxon>
        <taxon>Magnoliopsida</taxon>
        <taxon>Magnoliidae</taxon>
        <taxon>Piperales</taxon>
        <taxon>Aristolochiaceae</taxon>
        <taxon>Aristolochia</taxon>
    </lineage>
</organism>
<dbReference type="Gene3D" id="1.25.40.10">
    <property type="entry name" value="Tetratricopeptide repeat domain"/>
    <property type="match status" value="6"/>
</dbReference>
<dbReference type="Pfam" id="PF01535">
    <property type="entry name" value="PPR"/>
    <property type="match status" value="4"/>
</dbReference>
<feature type="transmembrane region" description="Helical" evidence="8">
    <location>
        <begin position="142"/>
        <end position="159"/>
    </location>
</feature>
<feature type="repeat" description="PPR" evidence="7">
    <location>
        <begin position="585"/>
        <end position="619"/>
    </location>
</feature>
<feature type="repeat" description="PPR" evidence="7">
    <location>
        <begin position="550"/>
        <end position="584"/>
    </location>
</feature>
<feature type="transmembrane region" description="Helical" evidence="8">
    <location>
        <begin position="166"/>
        <end position="191"/>
    </location>
</feature>
<keyword evidence="2 8" id="KW-0812">Transmembrane</keyword>
<feature type="repeat" description="PPR" evidence="7">
    <location>
        <begin position="717"/>
        <end position="751"/>
    </location>
</feature>
<feature type="domain" description="Reticulon" evidence="10">
    <location>
        <begin position="133"/>
        <end position="319"/>
    </location>
</feature>
<comment type="caution">
    <text evidence="11">The sequence shown here is derived from an EMBL/GenBank/DDBJ whole genome shotgun (WGS) entry which is preliminary data.</text>
</comment>
<keyword evidence="4 8" id="KW-0256">Endoplasmic reticulum</keyword>
<dbReference type="PANTHER" id="PTHR47926:SF347">
    <property type="entry name" value="PENTATRICOPEPTIDE REPEAT-CONTAINING PROTEIN"/>
    <property type="match status" value="1"/>
</dbReference>
<dbReference type="InterPro" id="IPR002885">
    <property type="entry name" value="PPR_rpt"/>
</dbReference>
<evidence type="ECO:0000256" key="1">
    <source>
        <dbReference type="ARBA" id="ARBA00004477"/>
    </source>
</evidence>
<dbReference type="PANTHER" id="PTHR47926">
    <property type="entry name" value="PENTATRICOPEPTIDE REPEAT-CONTAINING PROTEIN"/>
    <property type="match status" value="1"/>
</dbReference>
<feature type="repeat" description="PPR" evidence="7">
    <location>
        <begin position="1090"/>
        <end position="1124"/>
    </location>
</feature>
<feature type="region of interest" description="Disordered" evidence="9">
    <location>
        <begin position="46"/>
        <end position="65"/>
    </location>
</feature>
<evidence type="ECO:0000256" key="8">
    <source>
        <dbReference type="RuleBase" id="RU363132"/>
    </source>
</evidence>
<dbReference type="GO" id="GO:0009451">
    <property type="term" value="P:RNA modification"/>
    <property type="evidence" value="ECO:0007669"/>
    <property type="project" value="InterPro"/>
</dbReference>
<dbReference type="FunFam" id="1.25.40.10:FF:000393">
    <property type="entry name" value="Pentatricopeptide repeat-containing protein At1g20230"/>
    <property type="match status" value="1"/>
</dbReference>
<evidence type="ECO:0000313" key="11">
    <source>
        <dbReference type="EMBL" id="KAG9453266.1"/>
    </source>
</evidence>
<dbReference type="Proteomes" id="UP000825729">
    <property type="component" value="Unassembled WGS sequence"/>
</dbReference>
<keyword evidence="5 8" id="KW-1133">Transmembrane helix</keyword>
<protein>
    <recommendedName>
        <fullName evidence="8">Reticulon-like protein</fullName>
    </recommendedName>
</protein>
<dbReference type="EMBL" id="JAINDJ010000003">
    <property type="protein sequence ID" value="KAG9453266.1"/>
    <property type="molecule type" value="Genomic_DNA"/>
</dbReference>
<evidence type="ECO:0000256" key="9">
    <source>
        <dbReference type="SAM" id="MobiDB-lite"/>
    </source>
</evidence>
<dbReference type="InterPro" id="IPR003388">
    <property type="entry name" value="Reticulon"/>
</dbReference>
<dbReference type="InterPro" id="IPR046848">
    <property type="entry name" value="E_motif"/>
</dbReference>
<feature type="repeat" description="PPR" evidence="7">
    <location>
        <begin position="1227"/>
        <end position="1261"/>
    </location>
</feature>
<dbReference type="FunFam" id="1.25.40.10:FF:000184">
    <property type="entry name" value="Pentatricopeptide repeat-containing protein, chloroplastic"/>
    <property type="match status" value="1"/>
</dbReference>
<evidence type="ECO:0000256" key="4">
    <source>
        <dbReference type="ARBA" id="ARBA00022824"/>
    </source>
</evidence>
<dbReference type="InterPro" id="IPR046960">
    <property type="entry name" value="PPR_At4g14850-like_plant"/>
</dbReference>
<evidence type="ECO:0000256" key="3">
    <source>
        <dbReference type="ARBA" id="ARBA00022737"/>
    </source>
</evidence>
<dbReference type="NCBIfam" id="TIGR00756">
    <property type="entry name" value="PPR"/>
    <property type="match status" value="8"/>
</dbReference>
<evidence type="ECO:0000256" key="7">
    <source>
        <dbReference type="PROSITE-ProRule" id="PRU00708"/>
    </source>
</evidence>
<dbReference type="FunFam" id="1.25.40.10:FF:000073">
    <property type="entry name" value="Pentatricopeptide repeat-containing protein chloroplastic"/>
    <property type="match status" value="1"/>
</dbReference>
<feature type="region of interest" description="Disordered" evidence="9">
    <location>
        <begin position="1"/>
        <end position="27"/>
    </location>
</feature>
<dbReference type="PROSITE" id="PS51375">
    <property type="entry name" value="PPR"/>
    <property type="match status" value="9"/>
</dbReference>
<dbReference type="GO" id="GO:0005789">
    <property type="term" value="C:endoplasmic reticulum membrane"/>
    <property type="evidence" value="ECO:0007669"/>
    <property type="project" value="UniProtKB-SubCell"/>
</dbReference>
<dbReference type="PROSITE" id="PS50845">
    <property type="entry name" value="RETICULON"/>
    <property type="match status" value="1"/>
</dbReference>
<evidence type="ECO:0000259" key="10">
    <source>
        <dbReference type="PROSITE" id="PS50845"/>
    </source>
</evidence>
<comment type="subcellular location">
    <subcellularLocation>
        <location evidence="1 8">Endoplasmic reticulum membrane</location>
        <topology evidence="1 8">Multi-pass membrane protein</topology>
    </subcellularLocation>
</comment>
<dbReference type="Pfam" id="PF13812">
    <property type="entry name" value="PPR_3"/>
    <property type="match status" value="1"/>
</dbReference>
<name>A0AAV7EZE0_ARIFI</name>
<evidence type="ECO:0000256" key="2">
    <source>
        <dbReference type="ARBA" id="ARBA00022692"/>
    </source>
</evidence>
<dbReference type="Pfam" id="PF02453">
    <property type="entry name" value="Reticulon"/>
    <property type="match status" value="1"/>
</dbReference>
<keyword evidence="12" id="KW-1185">Reference proteome</keyword>
<dbReference type="GO" id="GO:0003723">
    <property type="term" value="F:RNA binding"/>
    <property type="evidence" value="ECO:0007669"/>
    <property type="project" value="InterPro"/>
</dbReference>
<evidence type="ECO:0000256" key="6">
    <source>
        <dbReference type="ARBA" id="ARBA00023136"/>
    </source>
</evidence>
<gene>
    <name evidence="11" type="ORF">H6P81_006170</name>
</gene>
<keyword evidence="6 8" id="KW-0472">Membrane</keyword>
<dbReference type="Pfam" id="PF13041">
    <property type="entry name" value="PPR_2"/>
    <property type="match status" value="4"/>
</dbReference>
<proteinExistence type="predicted"/>
<accession>A0AAV7EZE0</accession>